<dbReference type="Proteomes" id="UP001055879">
    <property type="component" value="Linkage Group LG12"/>
</dbReference>
<evidence type="ECO:0000313" key="1">
    <source>
        <dbReference type="EMBL" id="KAI3685000.1"/>
    </source>
</evidence>
<comment type="caution">
    <text evidence="1">The sequence shown here is derived from an EMBL/GenBank/DDBJ whole genome shotgun (WGS) entry which is preliminary data.</text>
</comment>
<dbReference type="EMBL" id="CM042058">
    <property type="protein sequence ID" value="KAI3685000.1"/>
    <property type="molecule type" value="Genomic_DNA"/>
</dbReference>
<sequence length="254" mass="28232">MQDIHSNSIESTGGGGGGDRRLRPHHHHHDLKCPRCDSSNTKFCYYNNYNLSQPRHFCKSCRRYWTNGGVLRNVPVGGGIRKVKRSKTTTISSSSSAAVAPSDLDLKSSNSENSSSDSCSRTANATTTAAAPVTTAEVSGSNSTNSTPAMFLNFNESSRRFFNIPESSTPVTTVDPVQSCGGNMSSEIGTFRSLMRSWTDELPLKTEIQMPRDVKMAEDWEDHNVDDEGLFDQSYWSQNQWKDDDDYHLLNYLP</sequence>
<accession>A0ACB8YLU9</accession>
<name>A0ACB8YLU9_ARCLA</name>
<reference evidence="1 2" key="2">
    <citation type="journal article" date="2022" name="Mol. Ecol. Resour.">
        <title>The genomes of chicory, endive, great burdock and yacon provide insights into Asteraceae paleo-polyploidization history and plant inulin production.</title>
        <authorList>
            <person name="Fan W."/>
            <person name="Wang S."/>
            <person name="Wang H."/>
            <person name="Wang A."/>
            <person name="Jiang F."/>
            <person name="Liu H."/>
            <person name="Zhao H."/>
            <person name="Xu D."/>
            <person name="Zhang Y."/>
        </authorList>
    </citation>
    <scope>NUCLEOTIDE SEQUENCE [LARGE SCALE GENOMIC DNA]</scope>
    <source>
        <strain evidence="2">cv. Niubang</strain>
    </source>
</reference>
<reference evidence="2" key="1">
    <citation type="journal article" date="2022" name="Mol. Ecol. Resour.">
        <title>The genomes of chicory, endive, great burdock and yacon provide insights into Asteraceae palaeo-polyploidization history and plant inulin production.</title>
        <authorList>
            <person name="Fan W."/>
            <person name="Wang S."/>
            <person name="Wang H."/>
            <person name="Wang A."/>
            <person name="Jiang F."/>
            <person name="Liu H."/>
            <person name="Zhao H."/>
            <person name="Xu D."/>
            <person name="Zhang Y."/>
        </authorList>
    </citation>
    <scope>NUCLEOTIDE SEQUENCE [LARGE SCALE GENOMIC DNA]</scope>
    <source>
        <strain evidence="2">cv. Niubang</strain>
    </source>
</reference>
<evidence type="ECO:0000313" key="2">
    <source>
        <dbReference type="Proteomes" id="UP001055879"/>
    </source>
</evidence>
<keyword evidence="2" id="KW-1185">Reference proteome</keyword>
<protein>
    <submittedName>
        <fullName evidence="1">Uncharacterized protein</fullName>
    </submittedName>
</protein>
<gene>
    <name evidence="1" type="ORF">L6452_34231</name>
</gene>
<proteinExistence type="predicted"/>
<organism evidence="1 2">
    <name type="scientific">Arctium lappa</name>
    <name type="common">Greater burdock</name>
    <name type="synonym">Lappa major</name>
    <dbReference type="NCBI Taxonomy" id="4217"/>
    <lineage>
        <taxon>Eukaryota</taxon>
        <taxon>Viridiplantae</taxon>
        <taxon>Streptophyta</taxon>
        <taxon>Embryophyta</taxon>
        <taxon>Tracheophyta</taxon>
        <taxon>Spermatophyta</taxon>
        <taxon>Magnoliopsida</taxon>
        <taxon>eudicotyledons</taxon>
        <taxon>Gunneridae</taxon>
        <taxon>Pentapetalae</taxon>
        <taxon>asterids</taxon>
        <taxon>campanulids</taxon>
        <taxon>Asterales</taxon>
        <taxon>Asteraceae</taxon>
        <taxon>Carduoideae</taxon>
        <taxon>Cardueae</taxon>
        <taxon>Arctiinae</taxon>
        <taxon>Arctium</taxon>
    </lineage>
</organism>